<dbReference type="Pfam" id="PF13290">
    <property type="entry name" value="CHB_HEX_C_1"/>
    <property type="match status" value="1"/>
</dbReference>
<dbReference type="InterPro" id="IPR018975">
    <property type="entry name" value="Pseudomurein-binding_repeat"/>
</dbReference>
<name>A0A1D3L2C8_9EURY</name>
<dbReference type="RefSeq" id="WP_071906846.1">
    <property type="nucleotide sequence ID" value="NZ_LT607756.1"/>
</dbReference>
<organism evidence="2 3">
    <name type="scientific">Methanobacterium congolense</name>
    <dbReference type="NCBI Taxonomy" id="118062"/>
    <lineage>
        <taxon>Archaea</taxon>
        <taxon>Methanobacteriati</taxon>
        <taxon>Methanobacteriota</taxon>
        <taxon>Methanomada group</taxon>
        <taxon>Methanobacteria</taxon>
        <taxon>Methanobacteriales</taxon>
        <taxon>Methanobacteriaceae</taxon>
        <taxon>Methanobacterium</taxon>
    </lineage>
</organism>
<evidence type="ECO:0000313" key="3">
    <source>
        <dbReference type="Proteomes" id="UP000094707"/>
    </source>
</evidence>
<dbReference type="NCBIfam" id="TIGR03804">
    <property type="entry name" value="para_beta_helix"/>
    <property type="match status" value="1"/>
</dbReference>
<evidence type="ECO:0000313" key="2">
    <source>
        <dbReference type="EMBL" id="SCG85715.1"/>
    </source>
</evidence>
<gene>
    <name evidence="2" type="ORF">MCBB_1157</name>
</gene>
<dbReference type="PATRIC" id="fig|129848.4.peg.1168"/>
<dbReference type="AlphaFoldDB" id="A0A1D3L2C8"/>
<keyword evidence="3" id="KW-1185">Reference proteome</keyword>
<dbReference type="Pfam" id="PF09373">
    <property type="entry name" value="PMBR"/>
    <property type="match status" value="2"/>
</dbReference>
<evidence type="ECO:0000259" key="1">
    <source>
        <dbReference type="Pfam" id="PF13290"/>
    </source>
</evidence>
<dbReference type="InterPro" id="IPR006626">
    <property type="entry name" value="PbH1"/>
</dbReference>
<dbReference type="GeneID" id="30412002"/>
<protein>
    <submittedName>
        <fullName evidence="2">Adhesin-like protein with transglutaminase and PMBR domains</fullName>
    </submittedName>
</protein>
<dbReference type="InterPro" id="IPR011050">
    <property type="entry name" value="Pectin_lyase_fold/virulence"/>
</dbReference>
<dbReference type="InterPro" id="IPR012334">
    <property type="entry name" value="Pectin_lyas_fold"/>
</dbReference>
<sequence length="1079" mass="114882">MSKRIVLLFLFVCFVLSISGSASAANWTVGPNSTYNYQSIQSALDNNGTNNNDTITVYSNGTNSYNENLNIKKRINLVANGSVTVKASNSNLPVITIWNHGINSIITGFNLVGGTSGIVTYADNCQIIGNNITIGTPGSSYSNGVDSGSTLDGGIAVEGNNVTIQGNTIQGNHDNVKGIMIISSNSNILNNNIKDSAFGILFGGAEYCNVTGNTLTRCYYGIDVECNDYYYASDNCQITNNTINNSTRYCIRISGAEGDENSIYNFQITGNNLTNSGNTEENGGGIYVNQNTSNINISQNTITSNRDGIDLSDSLDGTITSSSQTSTNINNNTITGNNFDGIYVGWGNINLVNNTITSNGRDGISFAANTSGYLNFNVIAQNLRYGLYVANGTSLINATNNWWGTNTPSYISNSTTAPNGTTIYDNNISQQVNYGPWLILSVNTTNNTVKGGNTTTVTADLTKNSDNQDTSGQGNIPDGTPINFNYLLGTVNTTNTTFNKGKASIIITAGNTSGTANATATVNGCTTSVPIAVDATAPSVSSNIGTGTYNGAQTIILTPNEPATIYYTTDGTDPTTSTTRIVYTNPITINNTTTLKFVAIDAAGNISPVYTQTYTIAGFSLNQITEAASWVKSYIETNKALPSTVQVGGTNLNMAQFLYLVSMATTQLRYGGSAYLTVGNFSLPSSSTEQLSTQAISIETYVDLAQKIVDYMSSNGAAPQNMALNGQTIGYNSEIYLYSRILTYYGTNNDLPQSIVVKTWSTSNIPITDISFTTDQISTAAVWVKNYIETNKALPSTVQIGETTITIAQFLYLEAKAVDELGGGSDTPIISGNYGTAPSESESVTSGSLEWSSYQNLAATVTTFIQNNGRAPNYGTTSLGNIGYKSLVYLFSRVLNYHNTYFNGLPGGLPYYINVKAWSASNIPIVDTFFTVDQITNAASRVKSYIETNKALPSTVAVGTSTLSTTQFLFLASRCVWQLNASITAPISVGSVSSPTSTSESVNTGTLNQASYSELAGNVADFIENYGRAPNYGTTSLGNIGYKSLVYLFSRILTSYKTNGVLPSFVKVKAWSTANIPIT</sequence>
<dbReference type="KEGG" id="mcub:MCBB_1157"/>
<feature type="domain" description="GH29D-like beta-sandwich" evidence="1">
    <location>
        <begin position="546"/>
        <end position="611"/>
    </location>
</feature>
<dbReference type="Gene3D" id="2.160.20.10">
    <property type="entry name" value="Single-stranded right-handed beta-helix, Pectin lyase-like"/>
    <property type="match status" value="2"/>
</dbReference>
<dbReference type="STRING" id="118062.MCBB_1157"/>
<proteinExistence type="predicted"/>
<dbReference type="SUPFAM" id="SSF51126">
    <property type="entry name" value="Pectin lyase-like"/>
    <property type="match status" value="2"/>
</dbReference>
<reference evidence="2 3" key="1">
    <citation type="submission" date="2016-08" db="EMBL/GenBank/DDBJ databases">
        <authorList>
            <person name="Seilhamer J.J."/>
        </authorList>
    </citation>
    <scope>NUCLEOTIDE SEQUENCE [LARGE SCALE GENOMIC DNA]</scope>
    <source>
        <strain evidence="2">Buetzberg</strain>
    </source>
</reference>
<dbReference type="OrthoDB" id="71595at2157"/>
<accession>A0A1D3L2C8</accession>
<dbReference type="EMBL" id="LT607756">
    <property type="protein sequence ID" value="SCG85715.1"/>
    <property type="molecule type" value="Genomic_DNA"/>
</dbReference>
<dbReference type="SMART" id="SM00710">
    <property type="entry name" value="PbH1"/>
    <property type="match status" value="11"/>
</dbReference>
<dbReference type="InterPro" id="IPR022441">
    <property type="entry name" value="Para_beta_helix_rpt-2"/>
</dbReference>
<dbReference type="InterPro" id="IPR059177">
    <property type="entry name" value="GH29D-like_dom"/>
</dbReference>
<dbReference type="Proteomes" id="UP000094707">
    <property type="component" value="Chromosome I"/>
</dbReference>